<dbReference type="GO" id="GO:0006310">
    <property type="term" value="P:DNA recombination"/>
    <property type="evidence" value="ECO:0007669"/>
    <property type="project" value="UniProtKB-KW"/>
</dbReference>
<dbReference type="PANTHER" id="PTHR30349:SF64">
    <property type="entry name" value="PROPHAGE INTEGRASE INTD-RELATED"/>
    <property type="match status" value="1"/>
</dbReference>
<feature type="domain" description="Tyr recombinase" evidence="6">
    <location>
        <begin position="164"/>
        <end position="374"/>
    </location>
</feature>
<evidence type="ECO:0000313" key="8">
    <source>
        <dbReference type="EMBL" id="MBC1402101.1"/>
    </source>
</evidence>
<dbReference type="Pfam" id="PF14657">
    <property type="entry name" value="Arm-DNA-bind_4"/>
    <property type="match status" value="1"/>
</dbReference>
<dbReference type="InterPro" id="IPR002104">
    <property type="entry name" value="Integrase_catalytic"/>
</dbReference>
<evidence type="ECO:0000259" key="7">
    <source>
        <dbReference type="PROSITE" id="PS51900"/>
    </source>
</evidence>
<reference evidence="8 9" key="1">
    <citation type="submission" date="2020-03" db="EMBL/GenBank/DDBJ databases">
        <title>Soil Listeria distribution.</title>
        <authorList>
            <person name="Liao J."/>
            <person name="Wiedmann M."/>
        </authorList>
    </citation>
    <scope>NUCLEOTIDE SEQUENCE [LARGE SCALE GENOMIC DNA]</scope>
    <source>
        <strain evidence="8 9">FSL L7-1658</strain>
    </source>
</reference>
<keyword evidence="3 5" id="KW-0238">DNA-binding</keyword>
<evidence type="ECO:0000256" key="5">
    <source>
        <dbReference type="PROSITE-ProRule" id="PRU01248"/>
    </source>
</evidence>
<dbReference type="InterPro" id="IPR004107">
    <property type="entry name" value="Integrase_SAM-like_N"/>
</dbReference>
<dbReference type="InterPro" id="IPR013762">
    <property type="entry name" value="Integrase-like_cat_sf"/>
</dbReference>
<evidence type="ECO:0000256" key="2">
    <source>
        <dbReference type="ARBA" id="ARBA00022908"/>
    </source>
</evidence>
<dbReference type="InterPro" id="IPR044068">
    <property type="entry name" value="CB"/>
</dbReference>
<keyword evidence="4" id="KW-0233">DNA recombination</keyword>
<dbReference type="GO" id="GO:0003677">
    <property type="term" value="F:DNA binding"/>
    <property type="evidence" value="ECO:0007669"/>
    <property type="project" value="UniProtKB-UniRule"/>
</dbReference>
<dbReference type="Pfam" id="PF00589">
    <property type="entry name" value="Phage_integrase"/>
    <property type="match status" value="1"/>
</dbReference>
<dbReference type="InterPro" id="IPR028259">
    <property type="entry name" value="AP2-like_int_N"/>
</dbReference>
<sequence>MASFRKRGNKWEYRIIYKDLNNKRREKSEGGFRTKPEARDAAKREEAKLLYGHDFSRENMTVESYLNYWFEIEKSGKGAYNTERVVSQIIKMCTKELGHYKMKDLKNADYQKFINKSGKNYNHNTLTRYHTTIKEAFERAVDWDIIYKNPARKASIKGTTRVLKETKFIEEKNIERLIKAANDWVEEDYSQLFTFTRLLYYTGMRIGEATALNLDDHDYKKAQIRVDQMMVQDQGKFWIVTDVLKTENSYRTIALDKETNELLYFWAKGQKGWLKRHGIENNDNALFINKNGNRITPQFYRQRLTALCKLHDIEQISPHMFRHTHTVMLVESSASMIVTKDEDSDSTILESGLTIKYIANRLGDSVQTISKVYDHVSRKVDRSNVDKIEKLIDGSETRTLWAVGGQDIQKEPENH</sequence>
<dbReference type="Gene3D" id="1.10.150.130">
    <property type="match status" value="1"/>
</dbReference>
<dbReference type="Gene3D" id="1.10.443.10">
    <property type="entry name" value="Intergrase catalytic core"/>
    <property type="match status" value="1"/>
</dbReference>
<dbReference type="GO" id="GO:0015074">
    <property type="term" value="P:DNA integration"/>
    <property type="evidence" value="ECO:0007669"/>
    <property type="project" value="UniProtKB-KW"/>
</dbReference>
<dbReference type="PROSITE" id="PS51900">
    <property type="entry name" value="CB"/>
    <property type="match status" value="1"/>
</dbReference>
<comment type="similarity">
    <text evidence="1">Belongs to the 'phage' integrase family.</text>
</comment>
<dbReference type="CDD" id="cd01189">
    <property type="entry name" value="INT_ICEBs1_C_like"/>
    <property type="match status" value="1"/>
</dbReference>
<dbReference type="InterPro" id="IPR011010">
    <property type="entry name" value="DNA_brk_join_enz"/>
</dbReference>
<evidence type="ECO:0000256" key="4">
    <source>
        <dbReference type="ARBA" id="ARBA00023172"/>
    </source>
</evidence>
<keyword evidence="2" id="KW-0229">DNA integration</keyword>
<dbReference type="AlphaFoldDB" id="A0A841YNR1"/>
<dbReference type="PROSITE" id="PS51898">
    <property type="entry name" value="TYR_RECOMBINASE"/>
    <property type="match status" value="1"/>
</dbReference>
<evidence type="ECO:0000259" key="6">
    <source>
        <dbReference type="PROSITE" id="PS51898"/>
    </source>
</evidence>
<dbReference type="SUPFAM" id="SSF56349">
    <property type="entry name" value="DNA breaking-rejoining enzymes"/>
    <property type="match status" value="1"/>
</dbReference>
<organism evidence="8 9">
    <name type="scientific">Listeria booriae</name>
    <dbReference type="NCBI Taxonomy" id="1552123"/>
    <lineage>
        <taxon>Bacteria</taxon>
        <taxon>Bacillati</taxon>
        <taxon>Bacillota</taxon>
        <taxon>Bacilli</taxon>
        <taxon>Bacillales</taxon>
        <taxon>Listeriaceae</taxon>
        <taxon>Listeria</taxon>
    </lineage>
</organism>
<dbReference type="PANTHER" id="PTHR30349">
    <property type="entry name" value="PHAGE INTEGRASE-RELATED"/>
    <property type="match status" value="1"/>
</dbReference>
<proteinExistence type="inferred from homology"/>
<evidence type="ECO:0000256" key="1">
    <source>
        <dbReference type="ARBA" id="ARBA00008857"/>
    </source>
</evidence>
<evidence type="ECO:0000313" key="9">
    <source>
        <dbReference type="Proteomes" id="UP000544413"/>
    </source>
</evidence>
<evidence type="ECO:0000256" key="3">
    <source>
        <dbReference type="ARBA" id="ARBA00023125"/>
    </source>
</evidence>
<dbReference type="RefSeq" id="WP_185406260.1">
    <property type="nucleotide sequence ID" value="NZ_JAARPT010000006.1"/>
</dbReference>
<dbReference type="InterPro" id="IPR010998">
    <property type="entry name" value="Integrase_recombinase_N"/>
</dbReference>
<gene>
    <name evidence="8" type="ORF">HB836_10980</name>
</gene>
<accession>A0A841YNR1</accession>
<name>A0A841YNR1_9LIST</name>
<dbReference type="Proteomes" id="UP000544413">
    <property type="component" value="Unassembled WGS sequence"/>
</dbReference>
<dbReference type="Pfam" id="PF14659">
    <property type="entry name" value="Phage_int_SAM_3"/>
    <property type="match status" value="1"/>
</dbReference>
<comment type="caution">
    <text evidence="8">The sequence shown here is derived from an EMBL/GenBank/DDBJ whole genome shotgun (WGS) entry which is preliminary data.</text>
</comment>
<feature type="domain" description="Core-binding (CB)" evidence="7">
    <location>
        <begin position="60"/>
        <end position="141"/>
    </location>
</feature>
<dbReference type="EMBL" id="JAARPT010000006">
    <property type="protein sequence ID" value="MBC1402101.1"/>
    <property type="molecule type" value="Genomic_DNA"/>
</dbReference>
<dbReference type="InterPro" id="IPR050090">
    <property type="entry name" value="Tyrosine_recombinase_XerCD"/>
</dbReference>
<protein>
    <submittedName>
        <fullName evidence="8">Site-specific integrase</fullName>
    </submittedName>
</protein>